<keyword evidence="12" id="KW-1185">Reference proteome</keyword>
<dbReference type="InterPro" id="IPR039800">
    <property type="entry name" value="MICU1/2/3"/>
</dbReference>
<dbReference type="SMART" id="SM00054">
    <property type="entry name" value="EFh"/>
    <property type="match status" value="2"/>
</dbReference>
<keyword evidence="8 9" id="KW-0472">Membrane</keyword>
<evidence type="ECO:0000256" key="8">
    <source>
        <dbReference type="ARBA" id="ARBA00023136"/>
    </source>
</evidence>
<keyword evidence="9" id="KW-1133">Transmembrane helix</keyword>
<dbReference type="InterPro" id="IPR002048">
    <property type="entry name" value="EF_hand_dom"/>
</dbReference>
<keyword evidence="6" id="KW-0809">Transit peptide</keyword>
<comment type="caution">
    <text evidence="11">The sequence shown here is derived from an EMBL/GenBank/DDBJ whole genome shotgun (WGS) entry which is preliminary data.</text>
</comment>
<organism evidence="11 12">
    <name type="scientific">Prunus yedoensis var. nudiflora</name>
    <dbReference type="NCBI Taxonomy" id="2094558"/>
    <lineage>
        <taxon>Eukaryota</taxon>
        <taxon>Viridiplantae</taxon>
        <taxon>Streptophyta</taxon>
        <taxon>Embryophyta</taxon>
        <taxon>Tracheophyta</taxon>
        <taxon>Spermatophyta</taxon>
        <taxon>Magnoliopsida</taxon>
        <taxon>eudicotyledons</taxon>
        <taxon>Gunneridae</taxon>
        <taxon>Pentapetalae</taxon>
        <taxon>rosids</taxon>
        <taxon>fabids</taxon>
        <taxon>Rosales</taxon>
        <taxon>Rosaceae</taxon>
        <taxon>Amygdaloideae</taxon>
        <taxon>Amygdaleae</taxon>
        <taxon>Prunus</taxon>
    </lineage>
</organism>
<dbReference type="PROSITE" id="PS00018">
    <property type="entry name" value="EF_HAND_1"/>
    <property type="match status" value="2"/>
</dbReference>
<keyword evidence="3" id="KW-0677">Repeat</keyword>
<dbReference type="Proteomes" id="UP000250321">
    <property type="component" value="Unassembled WGS sequence"/>
</dbReference>
<dbReference type="STRING" id="2094558.A0A314YHL3"/>
<evidence type="ECO:0000256" key="1">
    <source>
        <dbReference type="ARBA" id="ARBA00004273"/>
    </source>
</evidence>
<dbReference type="PANTHER" id="PTHR12294">
    <property type="entry name" value="EF HAND DOMAIN FAMILY A1,A2-RELATED"/>
    <property type="match status" value="1"/>
</dbReference>
<keyword evidence="5" id="KW-0106">Calcium</keyword>
<dbReference type="GO" id="GO:0005758">
    <property type="term" value="C:mitochondrial intermembrane space"/>
    <property type="evidence" value="ECO:0007669"/>
    <property type="project" value="UniProtKB-SubCell"/>
</dbReference>
<dbReference type="PROSITE" id="PS50222">
    <property type="entry name" value="EF_HAND_2"/>
    <property type="match status" value="2"/>
</dbReference>
<evidence type="ECO:0000256" key="3">
    <source>
        <dbReference type="ARBA" id="ARBA00022737"/>
    </source>
</evidence>
<evidence type="ECO:0000256" key="7">
    <source>
        <dbReference type="ARBA" id="ARBA00023128"/>
    </source>
</evidence>
<protein>
    <recommendedName>
        <fullName evidence="10">EF-hand domain-containing protein</fullName>
    </recommendedName>
</protein>
<dbReference type="OrthoDB" id="186625at2759"/>
<proteinExistence type="predicted"/>
<feature type="domain" description="EF-hand" evidence="10">
    <location>
        <begin position="288"/>
        <end position="323"/>
    </location>
</feature>
<sequence>MSRLQSLTRSTPSIHQRLSVRHLSTAPQPSSSSLSSLITASSFDSNPHQNPSYGSFLKWISGFAVGSGLGLLYWSFSNSVLTFAHWSTVVPGETLEDPPSRSFFQKLSLPEITPRFLFGDAYRRKIFFNYEKRIRLRSPPAKVFEYFASSSTQEGELLMRPEDLMRAVVPVFPPSESHLVRDGYLRGKEILEICAVLLLNFSCFLIYIFFVTLLSIPESSFYVAFKMFDIDDSGKIDKEEFKKVMALMRACNRQGANHRHGIRPGLKFNGSVENGGLVEYFFGCGVSLTDNVVEIIFHVFDSNRDGNLSLPEFVRVLHQRGRDIAQHVDTGILVLD</sequence>
<dbReference type="GO" id="GO:0051560">
    <property type="term" value="P:mitochondrial calcium ion homeostasis"/>
    <property type="evidence" value="ECO:0007669"/>
    <property type="project" value="TreeGrafter"/>
</dbReference>
<keyword evidence="9" id="KW-0812">Transmembrane</keyword>
<gene>
    <name evidence="11" type="ORF">Pyn_15697</name>
</gene>
<dbReference type="AlphaFoldDB" id="A0A314YHL3"/>
<evidence type="ECO:0000256" key="9">
    <source>
        <dbReference type="SAM" id="Phobius"/>
    </source>
</evidence>
<comment type="subcellular location">
    <subcellularLocation>
        <location evidence="1">Mitochondrion inner membrane</location>
    </subcellularLocation>
    <subcellularLocation>
        <location evidence="2">Mitochondrion intermembrane space</location>
    </subcellularLocation>
</comment>
<dbReference type="Pfam" id="PF13499">
    <property type="entry name" value="EF-hand_7"/>
    <property type="match status" value="1"/>
</dbReference>
<evidence type="ECO:0000256" key="4">
    <source>
        <dbReference type="ARBA" id="ARBA00022792"/>
    </source>
</evidence>
<evidence type="ECO:0000313" key="11">
    <source>
        <dbReference type="EMBL" id="PQQ03784.1"/>
    </source>
</evidence>
<dbReference type="GO" id="GO:1990246">
    <property type="term" value="C:uniplex complex"/>
    <property type="evidence" value="ECO:0007669"/>
    <property type="project" value="TreeGrafter"/>
</dbReference>
<evidence type="ECO:0000313" key="12">
    <source>
        <dbReference type="Proteomes" id="UP000250321"/>
    </source>
</evidence>
<dbReference type="SUPFAM" id="SSF47473">
    <property type="entry name" value="EF-hand"/>
    <property type="match status" value="1"/>
</dbReference>
<name>A0A314YHL3_PRUYE</name>
<dbReference type="GO" id="GO:0005509">
    <property type="term" value="F:calcium ion binding"/>
    <property type="evidence" value="ECO:0007669"/>
    <property type="project" value="InterPro"/>
</dbReference>
<evidence type="ECO:0000259" key="10">
    <source>
        <dbReference type="PROSITE" id="PS50222"/>
    </source>
</evidence>
<dbReference type="InterPro" id="IPR018247">
    <property type="entry name" value="EF_Hand_1_Ca_BS"/>
</dbReference>
<reference evidence="11 12" key="1">
    <citation type="submission" date="2018-02" db="EMBL/GenBank/DDBJ databases">
        <title>Draft genome of wild Prunus yedoensis var. nudiflora.</title>
        <authorList>
            <person name="Baek S."/>
            <person name="Kim J.-H."/>
            <person name="Choi K."/>
            <person name="Kim G.-B."/>
            <person name="Cho A."/>
            <person name="Jang H."/>
            <person name="Shin C.-H."/>
            <person name="Yu H.-J."/>
            <person name="Mun J.-H."/>
        </authorList>
    </citation>
    <scope>NUCLEOTIDE SEQUENCE [LARGE SCALE GENOMIC DNA]</scope>
    <source>
        <strain evidence="12">cv. Jeju island</strain>
        <tissue evidence="11">Leaf</tissue>
    </source>
</reference>
<dbReference type="Gene3D" id="1.10.238.10">
    <property type="entry name" value="EF-hand"/>
    <property type="match status" value="1"/>
</dbReference>
<evidence type="ECO:0000256" key="2">
    <source>
        <dbReference type="ARBA" id="ARBA00004569"/>
    </source>
</evidence>
<dbReference type="PANTHER" id="PTHR12294:SF23">
    <property type="entry name" value="CALCIUM UPTAKE PROTEIN, MITOCHONDRIAL"/>
    <property type="match status" value="1"/>
</dbReference>
<feature type="domain" description="EF-hand" evidence="10">
    <location>
        <begin position="216"/>
        <end position="251"/>
    </location>
</feature>
<dbReference type="GO" id="GO:0036444">
    <property type="term" value="P:calcium import into the mitochondrion"/>
    <property type="evidence" value="ECO:0007669"/>
    <property type="project" value="TreeGrafter"/>
</dbReference>
<evidence type="ECO:0000256" key="6">
    <source>
        <dbReference type="ARBA" id="ARBA00022946"/>
    </source>
</evidence>
<accession>A0A314YHL3</accession>
<feature type="transmembrane region" description="Helical" evidence="9">
    <location>
        <begin position="190"/>
        <end position="216"/>
    </location>
</feature>
<keyword evidence="4" id="KW-0999">Mitochondrion inner membrane</keyword>
<dbReference type="EMBL" id="PJQY01001308">
    <property type="protein sequence ID" value="PQQ03784.1"/>
    <property type="molecule type" value="Genomic_DNA"/>
</dbReference>
<dbReference type="InterPro" id="IPR011992">
    <property type="entry name" value="EF-hand-dom_pair"/>
</dbReference>
<evidence type="ECO:0000256" key="5">
    <source>
        <dbReference type="ARBA" id="ARBA00022837"/>
    </source>
</evidence>
<keyword evidence="7" id="KW-0496">Mitochondrion</keyword>